<protein>
    <submittedName>
        <fullName evidence="1">Mitochondrial import inner membrane translocase subunit tim22</fullName>
    </submittedName>
</protein>
<reference evidence="1" key="1">
    <citation type="submission" date="2022-04" db="EMBL/GenBank/DDBJ databases">
        <title>Chromosome-scale genome assembly of Holotrichia oblita Faldermann.</title>
        <authorList>
            <person name="Rongchong L."/>
        </authorList>
    </citation>
    <scope>NUCLEOTIDE SEQUENCE</scope>
    <source>
        <strain evidence="1">81SQS9</strain>
    </source>
</reference>
<evidence type="ECO:0000313" key="2">
    <source>
        <dbReference type="Proteomes" id="UP001056778"/>
    </source>
</evidence>
<evidence type="ECO:0000313" key="1">
    <source>
        <dbReference type="EMBL" id="KAI4454385.1"/>
    </source>
</evidence>
<dbReference type="Proteomes" id="UP001056778">
    <property type="component" value="Chromosome 9"/>
</dbReference>
<dbReference type="EMBL" id="CM043023">
    <property type="protein sequence ID" value="KAI4454385.1"/>
    <property type="molecule type" value="Genomic_DNA"/>
</dbReference>
<accession>A0ACB9SQF3</accession>
<organism evidence="1 2">
    <name type="scientific">Holotrichia oblita</name>
    <name type="common">Chafer beetle</name>
    <dbReference type="NCBI Taxonomy" id="644536"/>
    <lineage>
        <taxon>Eukaryota</taxon>
        <taxon>Metazoa</taxon>
        <taxon>Ecdysozoa</taxon>
        <taxon>Arthropoda</taxon>
        <taxon>Hexapoda</taxon>
        <taxon>Insecta</taxon>
        <taxon>Pterygota</taxon>
        <taxon>Neoptera</taxon>
        <taxon>Endopterygota</taxon>
        <taxon>Coleoptera</taxon>
        <taxon>Polyphaga</taxon>
        <taxon>Scarabaeiformia</taxon>
        <taxon>Scarabaeidae</taxon>
        <taxon>Melolonthinae</taxon>
        <taxon>Holotrichia</taxon>
    </lineage>
</organism>
<proteinExistence type="predicted"/>
<comment type="caution">
    <text evidence="1">The sequence shown here is derived from an EMBL/GenBank/DDBJ whole genome shotgun (WGS) entry which is preliminary data.</text>
</comment>
<name>A0ACB9SQF3_HOLOL</name>
<gene>
    <name evidence="1" type="ORF">MML48_9g00008330</name>
</gene>
<keyword evidence="2" id="KW-1185">Reference proteome</keyword>
<sequence length="405" mass="46021">MHIYICKSDIKKMKVKNATQVFSRTVSAIMRGFALRGVSGVPVSAGDTADFLLFFDKLFDSLNASTINVVEGKELRGAVTNTSPHVEFWQYAVRYLENIKFFNRKASQPPSVKNFIFTIKRIMYLRTTLSTTTNAKFLCTRHINQDPLENFFGCIRNHGARNINPTCHSFLLSFKTLLINNFLSPHSPGANCEEDDTEGGLAELSNLLSGEPPSPVMEPTHTVNIPSTQVQVDAATYSQTYVAGYIARKISMYVKKCVLCTNELLANNETDEHFLITLKCYTSKALLYPSTTFIKIFSNIWTYLNSIFDSICHIPNLKQTIHNVVLQNIAIDNFTCEQHNIKSYLLDIIIRFFIYTKVIALNKILKGQYNMVTPFTGLKQLAFEHYRKNKHKQAKINSVKQLPRV</sequence>